<evidence type="ECO:0000256" key="5">
    <source>
        <dbReference type="ARBA" id="ARBA00022989"/>
    </source>
</evidence>
<evidence type="ECO:0000256" key="4">
    <source>
        <dbReference type="ARBA" id="ARBA00022725"/>
    </source>
</evidence>
<sequence>MMKDNWKNVDTKQEEKIMHEYAEIGRQLSNLILVAADGTYGIYACHVCGMFDIVRHQFANISFHREFKDGLSSGKNQTFKNIVDVIEKHKKAIRFSDTIESTYVYLVLGIFGLGIASISISGVQMMLYFNNPLEEIRYCLMCLSYSLHIFYYTWNGQNILNHSYKIYEAAYNTEWYTILDKPTKLLITVILRSSKPCIQTAGKIFPLNLMSFSMIKWKNLALDLIQQYLILFTCVSSLELPSVQKKNQLQKIVSRFRNHPGVEIETNHYLENVATATPLHIIIDLKRRFFDELWRPRAIFTIWLANMTPRGIIYSVLENFWSLDCLDVVIIMAKCNYNFCTNTTDRFTYNPFNLGLRNSDKFMKIQTSNLNISSSDLSFPSKLKNLYGYKIPISVYHVAPNAITHT</sequence>
<evidence type="ECO:0000256" key="9">
    <source>
        <dbReference type="RuleBase" id="RU351113"/>
    </source>
</evidence>
<feature type="transmembrane region" description="Helical" evidence="9">
    <location>
        <begin position="103"/>
        <end position="129"/>
    </location>
</feature>
<comment type="similarity">
    <text evidence="9">Belongs to the insect chemoreceptor superfamily. Heteromeric odorant receptor channel (TC 1.A.69) family.</text>
</comment>
<dbReference type="GO" id="GO:0004984">
    <property type="term" value="F:olfactory receptor activity"/>
    <property type="evidence" value="ECO:0007669"/>
    <property type="project" value="InterPro"/>
</dbReference>
<dbReference type="EMBL" id="JAQQBR010001834">
    <property type="protein sequence ID" value="KAK0161690.1"/>
    <property type="molecule type" value="Genomic_DNA"/>
</dbReference>
<organism evidence="10 11">
    <name type="scientific">Microctonus hyperodae</name>
    <name type="common">Parasitoid wasp</name>
    <dbReference type="NCBI Taxonomy" id="165561"/>
    <lineage>
        <taxon>Eukaryota</taxon>
        <taxon>Metazoa</taxon>
        <taxon>Ecdysozoa</taxon>
        <taxon>Arthropoda</taxon>
        <taxon>Hexapoda</taxon>
        <taxon>Insecta</taxon>
        <taxon>Pterygota</taxon>
        <taxon>Neoptera</taxon>
        <taxon>Endopterygota</taxon>
        <taxon>Hymenoptera</taxon>
        <taxon>Apocrita</taxon>
        <taxon>Ichneumonoidea</taxon>
        <taxon>Braconidae</taxon>
        <taxon>Euphorinae</taxon>
        <taxon>Microctonus</taxon>
    </lineage>
</organism>
<dbReference type="PANTHER" id="PTHR21137">
    <property type="entry name" value="ODORANT RECEPTOR"/>
    <property type="match status" value="1"/>
</dbReference>
<evidence type="ECO:0000256" key="1">
    <source>
        <dbReference type="ARBA" id="ARBA00004141"/>
    </source>
</evidence>
<keyword evidence="6 9" id="KW-0472">Membrane</keyword>
<proteinExistence type="inferred from homology"/>
<name>A0AA39F2F0_MICHY</name>
<keyword evidence="5 9" id="KW-1133">Transmembrane helix</keyword>
<dbReference type="Pfam" id="PF02949">
    <property type="entry name" value="7tm_6"/>
    <property type="match status" value="1"/>
</dbReference>
<evidence type="ECO:0000256" key="8">
    <source>
        <dbReference type="ARBA" id="ARBA00023224"/>
    </source>
</evidence>
<comment type="caution">
    <text evidence="9">Lacks conserved residue(s) required for the propagation of feature annotation.</text>
</comment>
<evidence type="ECO:0000256" key="3">
    <source>
        <dbReference type="ARBA" id="ARBA00022692"/>
    </source>
</evidence>
<dbReference type="GO" id="GO:0007165">
    <property type="term" value="P:signal transduction"/>
    <property type="evidence" value="ECO:0007669"/>
    <property type="project" value="UniProtKB-KW"/>
</dbReference>
<keyword evidence="11" id="KW-1185">Reference proteome</keyword>
<comment type="subcellular location">
    <subcellularLocation>
        <location evidence="9">Cell membrane</location>
        <topology evidence="9">Multi-pass membrane protein</topology>
    </subcellularLocation>
    <subcellularLocation>
        <location evidence="1">Membrane</location>
        <topology evidence="1">Multi-pass membrane protein</topology>
    </subcellularLocation>
</comment>
<reference evidence="10" key="2">
    <citation type="submission" date="2023-03" db="EMBL/GenBank/DDBJ databases">
        <authorList>
            <person name="Inwood S.N."/>
            <person name="Skelly J.G."/>
            <person name="Guhlin J."/>
            <person name="Harrop T.W.R."/>
            <person name="Goldson S.G."/>
            <person name="Dearden P.K."/>
        </authorList>
    </citation>
    <scope>NUCLEOTIDE SEQUENCE</scope>
    <source>
        <strain evidence="10">Lincoln</strain>
        <tissue evidence="10">Whole body</tissue>
    </source>
</reference>
<dbReference type="GO" id="GO:0005549">
    <property type="term" value="F:odorant binding"/>
    <property type="evidence" value="ECO:0007669"/>
    <property type="project" value="InterPro"/>
</dbReference>
<comment type="caution">
    <text evidence="10">The sequence shown here is derived from an EMBL/GenBank/DDBJ whole genome shotgun (WGS) entry which is preliminary data.</text>
</comment>
<keyword evidence="2 9" id="KW-0716">Sensory transduction</keyword>
<dbReference type="AlphaFoldDB" id="A0AA39F2F0"/>
<evidence type="ECO:0000256" key="2">
    <source>
        <dbReference type="ARBA" id="ARBA00022606"/>
    </source>
</evidence>
<keyword evidence="7 9" id="KW-0675">Receptor</keyword>
<dbReference type="GO" id="GO:0005886">
    <property type="term" value="C:plasma membrane"/>
    <property type="evidence" value="ECO:0007669"/>
    <property type="project" value="UniProtKB-SubCell"/>
</dbReference>
<dbReference type="PANTHER" id="PTHR21137:SF43">
    <property type="entry name" value="ODORANT RECEPTOR 47A-RELATED"/>
    <property type="match status" value="1"/>
</dbReference>
<reference evidence="10" key="1">
    <citation type="journal article" date="2023" name="bioRxiv">
        <title>Scaffold-level genome assemblies of two parasitoid biocontrol wasps reveal the parthenogenesis mechanism and an associated novel virus.</title>
        <authorList>
            <person name="Inwood S."/>
            <person name="Skelly J."/>
            <person name="Guhlin J."/>
            <person name="Harrop T."/>
            <person name="Goldson S."/>
            <person name="Dearden P."/>
        </authorList>
    </citation>
    <scope>NUCLEOTIDE SEQUENCE</scope>
    <source>
        <strain evidence="10">Lincoln</strain>
        <tissue evidence="10">Whole body</tissue>
    </source>
</reference>
<evidence type="ECO:0000256" key="6">
    <source>
        <dbReference type="ARBA" id="ARBA00023136"/>
    </source>
</evidence>
<keyword evidence="3 9" id="KW-0812">Transmembrane</keyword>
<keyword evidence="8 9" id="KW-0807">Transducer</keyword>
<accession>A0AA39F2F0</accession>
<protein>
    <recommendedName>
        <fullName evidence="9">Odorant receptor</fullName>
    </recommendedName>
</protein>
<dbReference type="InterPro" id="IPR004117">
    <property type="entry name" value="7tm6_olfct_rcpt"/>
</dbReference>
<dbReference type="Proteomes" id="UP001168972">
    <property type="component" value="Unassembled WGS sequence"/>
</dbReference>
<evidence type="ECO:0000256" key="7">
    <source>
        <dbReference type="ARBA" id="ARBA00023170"/>
    </source>
</evidence>
<evidence type="ECO:0000313" key="11">
    <source>
        <dbReference type="Proteomes" id="UP001168972"/>
    </source>
</evidence>
<gene>
    <name evidence="10" type="ORF">PV327_008109</name>
</gene>
<evidence type="ECO:0000313" key="10">
    <source>
        <dbReference type="EMBL" id="KAK0161690.1"/>
    </source>
</evidence>
<keyword evidence="4 9" id="KW-0552">Olfaction</keyword>